<gene>
    <name evidence="12" type="primary">LOC106174040</name>
</gene>
<feature type="transmembrane region" description="Helical" evidence="7">
    <location>
        <begin position="129"/>
        <end position="158"/>
    </location>
</feature>
<feature type="domain" description="Lipase maturation factor 1/2 N-terminal" evidence="9">
    <location>
        <begin position="170"/>
        <end position="336"/>
    </location>
</feature>
<evidence type="ECO:0000256" key="6">
    <source>
        <dbReference type="ARBA" id="ARBA00023136"/>
    </source>
</evidence>
<dbReference type="OMA" id="REAFNTC"/>
<proteinExistence type="inferred from homology"/>
<dbReference type="GO" id="GO:0051604">
    <property type="term" value="P:protein maturation"/>
    <property type="evidence" value="ECO:0007669"/>
    <property type="project" value="InterPro"/>
</dbReference>
<dbReference type="OrthoDB" id="434126at2759"/>
<evidence type="ECO:0000256" key="1">
    <source>
        <dbReference type="ARBA" id="ARBA00004477"/>
    </source>
</evidence>
<evidence type="ECO:0000256" key="2">
    <source>
        <dbReference type="ARBA" id="ARBA00005512"/>
    </source>
</evidence>
<organism evidence="11 12">
    <name type="scientific">Lingula anatina</name>
    <name type="common">Brachiopod</name>
    <name type="synonym">Lingula unguis</name>
    <dbReference type="NCBI Taxonomy" id="7574"/>
    <lineage>
        <taxon>Eukaryota</taxon>
        <taxon>Metazoa</taxon>
        <taxon>Spiralia</taxon>
        <taxon>Lophotrochozoa</taxon>
        <taxon>Brachiopoda</taxon>
        <taxon>Linguliformea</taxon>
        <taxon>Lingulata</taxon>
        <taxon>Lingulida</taxon>
        <taxon>Linguloidea</taxon>
        <taxon>Lingulidae</taxon>
        <taxon>Lingula</taxon>
    </lineage>
</organism>
<feature type="transmembrane region" description="Helical" evidence="7">
    <location>
        <begin position="317"/>
        <end position="339"/>
    </location>
</feature>
<evidence type="ECO:0000256" key="5">
    <source>
        <dbReference type="ARBA" id="ARBA00022989"/>
    </source>
</evidence>
<dbReference type="PANTHER" id="PTHR14463:SF10">
    <property type="entry name" value="LIPASE MATURATION FACTOR 1"/>
    <property type="match status" value="1"/>
</dbReference>
<dbReference type="AlphaFoldDB" id="A0A1S3JKG3"/>
<keyword evidence="3 7" id="KW-0812">Transmembrane</keyword>
<keyword evidence="5 7" id="KW-1133">Transmembrane helix</keyword>
<name>A0A1S3JKG3_LINAN</name>
<reference evidence="12" key="1">
    <citation type="submission" date="2025-08" db="UniProtKB">
        <authorList>
            <consortium name="RefSeq"/>
        </authorList>
    </citation>
    <scope>IDENTIFICATION</scope>
    <source>
        <tissue evidence="12">Gonads</tissue>
    </source>
</reference>
<dbReference type="InParanoid" id="A0A1S3JKG3"/>
<dbReference type="Proteomes" id="UP000085678">
    <property type="component" value="Unplaced"/>
</dbReference>
<dbReference type="KEGG" id="lak:106174040"/>
<evidence type="ECO:0000313" key="12">
    <source>
        <dbReference type="RefSeq" id="XP_013410867.1"/>
    </source>
</evidence>
<dbReference type="STRING" id="7574.A0A1S3JKG3"/>
<evidence type="ECO:0000256" key="4">
    <source>
        <dbReference type="ARBA" id="ARBA00022824"/>
    </source>
</evidence>
<keyword evidence="4 7" id="KW-0256">Endoplasmic reticulum</keyword>
<accession>A0A1S3JKG3</accession>
<evidence type="ECO:0000256" key="3">
    <source>
        <dbReference type="ARBA" id="ARBA00022692"/>
    </source>
</evidence>
<sequence>MSATTVRRRKVQQQDEGDQGDTTDSVQESCNVKKELSDMKITLQLEAGSYWLTRIFFLRFLGFIYAVAFLVGYHQNIQLIGHKGLLPATNHLKKIWSHTGGSLSQSLNYAPTLLWFVNYEDHLDWCLTAIALCGLMLSLLLVVLGSANILVMSVLWVLYHSLVNVGQRWYSFGWESQLLESGFLAIFFSPLLSLRPVPKRTPPSWAVIWGYRWLIFRIMLGAGLIKIRGDQCWRDLTCMNYHYETQPVPNPISYYLHQSPEVFHKFETLSNHFIELVAPPLVLLPGNYWLFRRLRIIGGFLQVLFQVILIISGNLSFLNWLTILPSICCFDDASLAWMFSNKRNSVKWQVWQIQQEEKTGNKPRESRTQYIRKVMNVTLAILLAYLSIPVVQNLLSSRQAMNTSFEPLRILNTYGAFGSITKDRTEVIIQGTYDNPQDPSAKWLEYEFKCKPGDVYRRPCLISPYHYRLDWLMWFAAFQNYQHNPWLVHLAAQLLVNDEGASSLIAHNPFLGKAPPKFIRAEHYRYRYTKLGSKDALSGAWWKRKRFGNYLPPVSLAALKEFLTAMDWPIPLLKA</sequence>
<keyword evidence="11" id="KW-1185">Reference proteome</keyword>
<feature type="transmembrane region" description="Helical" evidence="7">
    <location>
        <begin position="294"/>
        <end position="311"/>
    </location>
</feature>
<dbReference type="GeneID" id="106174040"/>
<feature type="region of interest" description="Disordered" evidence="8">
    <location>
        <begin position="1"/>
        <end position="27"/>
    </location>
</feature>
<feature type="domain" description="Lipase maturation factor 1/2 C-terminal" evidence="10">
    <location>
        <begin position="410"/>
        <end position="552"/>
    </location>
</feature>
<evidence type="ECO:0000313" key="11">
    <source>
        <dbReference type="Proteomes" id="UP000085678"/>
    </source>
</evidence>
<dbReference type="PANTHER" id="PTHR14463">
    <property type="entry name" value="LIPASE MATURATION FACTOR"/>
    <property type="match status" value="1"/>
</dbReference>
<dbReference type="InterPro" id="IPR009613">
    <property type="entry name" value="LMF"/>
</dbReference>
<dbReference type="Pfam" id="PF06762">
    <property type="entry name" value="LMF1"/>
    <property type="match status" value="1"/>
</dbReference>
<feature type="compositionally biased region" description="Basic residues" evidence="8">
    <location>
        <begin position="1"/>
        <end position="11"/>
    </location>
</feature>
<evidence type="ECO:0000259" key="10">
    <source>
        <dbReference type="Pfam" id="PF25179"/>
    </source>
</evidence>
<evidence type="ECO:0000259" key="9">
    <source>
        <dbReference type="Pfam" id="PF06762"/>
    </source>
</evidence>
<dbReference type="GO" id="GO:0005789">
    <property type="term" value="C:endoplasmic reticulum membrane"/>
    <property type="evidence" value="ECO:0007669"/>
    <property type="project" value="UniProtKB-SubCell"/>
</dbReference>
<dbReference type="RefSeq" id="XP_013410867.1">
    <property type="nucleotide sequence ID" value="XM_013555413.1"/>
</dbReference>
<evidence type="ECO:0000256" key="8">
    <source>
        <dbReference type="SAM" id="MobiDB-lite"/>
    </source>
</evidence>
<comment type="function">
    <text evidence="7">Involved in the maturation of specific proteins in the endoplasmic reticulum.</text>
</comment>
<comment type="subcellular location">
    <subcellularLocation>
        <location evidence="1 7">Endoplasmic reticulum membrane</location>
        <topology evidence="1 7">Multi-pass membrane protein</topology>
    </subcellularLocation>
</comment>
<feature type="transmembrane region" description="Helical" evidence="7">
    <location>
        <begin position="374"/>
        <end position="395"/>
    </location>
</feature>
<dbReference type="InterPro" id="IPR057434">
    <property type="entry name" value="LMF1/2_N"/>
</dbReference>
<protein>
    <recommendedName>
        <fullName evidence="7">Lipase maturation factor</fullName>
    </recommendedName>
</protein>
<evidence type="ECO:0000256" key="7">
    <source>
        <dbReference type="RuleBase" id="RU361229"/>
    </source>
</evidence>
<keyword evidence="6 7" id="KW-0472">Membrane</keyword>
<comment type="similarity">
    <text evidence="2 7">Belongs to the lipase maturation factor family.</text>
</comment>
<feature type="transmembrane region" description="Helical" evidence="7">
    <location>
        <begin position="56"/>
        <end position="74"/>
    </location>
</feature>
<dbReference type="Pfam" id="PF25179">
    <property type="entry name" value="LMF1_C"/>
    <property type="match status" value="1"/>
</dbReference>
<dbReference type="InterPro" id="IPR057433">
    <property type="entry name" value="LMF1/2_C"/>
</dbReference>